<name>A0AAW1I9W2_POPJA</name>
<accession>A0AAW1I9W2</accession>
<reference evidence="2 3" key="1">
    <citation type="journal article" date="2024" name="BMC Genomics">
        <title>De novo assembly and annotation of Popillia japonica's genome with initial clues to its potential as an invasive pest.</title>
        <authorList>
            <person name="Cucini C."/>
            <person name="Boschi S."/>
            <person name="Funari R."/>
            <person name="Cardaioli E."/>
            <person name="Iannotti N."/>
            <person name="Marturano G."/>
            <person name="Paoli F."/>
            <person name="Bruttini M."/>
            <person name="Carapelli A."/>
            <person name="Frati F."/>
            <person name="Nardi F."/>
        </authorList>
    </citation>
    <scope>NUCLEOTIDE SEQUENCE [LARGE SCALE GENOMIC DNA]</scope>
    <source>
        <strain evidence="2">DMR45628</strain>
    </source>
</reference>
<proteinExistence type="predicted"/>
<evidence type="ECO:0000313" key="2">
    <source>
        <dbReference type="EMBL" id="KAK9685842.1"/>
    </source>
</evidence>
<keyword evidence="3" id="KW-1185">Reference proteome</keyword>
<comment type="caution">
    <text evidence="2">The sequence shown here is derived from an EMBL/GenBank/DDBJ whole genome shotgun (WGS) entry which is preliminary data.</text>
</comment>
<sequence>MDRPDPSYSLKANLILSEIVLNVQETAIANTLANDNENISVNKKQDNNKIMNDTESILSEIDKATKPKINIISQEIIKPSGIKPFPKAGPRQGNRKPTEKDKSRIYTSPTQ</sequence>
<evidence type="ECO:0000313" key="3">
    <source>
        <dbReference type="Proteomes" id="UP001458880"/>
    </source>
</evidence>
<dbReference type="EMBL" id="JASPKY010000744">
    <property type="protein sequence ID" value="KAK9685842.1"/>
    <property type="molecule type" value="Genomic_DNA"/>
</dbReference>
<feature type="region of interest" description="Disordered" evidence="1">
    <location>
        <begin position="80"/>
        <end position="111"/>
    </location>
</feature>
<gene>
    <name evidence="2" type="ORF">QE152_g37641</name>
</gene>
<protein>
    <submittedName>
        <fullName evidence="2">Uncharacterized protein</fullName>
    </submittedName>
</protein>
<dbReference type="Proteomes" id="UP001458880">
    <property type="component" value="Unassembled WGS sequence"/>
</dbReference>
<organism evidence="2 3">
    <name type="scientific">Popillia japonica</name>
    <name type="common">Japanese beetle</name>
    <dbReference type="NCBI Taxonomy" id="7064"/>
    <lineage>
        <taxon>Eukaryota</taxon>
        <taxon>Metazoa</taxon>
        <taxon>Ecdysozoa</taxon>
        <taxon>Arthropoda</taxon>
        <taxon>Hexapoda</taxon>
        <taxon>Insecta</taxon>
        <taxon>Pterygota</taxon>
        <taxon>Neoptera</taxon>
        <taxon>Endopterygota</taxon>
        <taxon>Coleoptera</taxon>
        <taxon>Polyphaga</taxon>
        <taxon>Scarabaeiformia</taxon>
        <taxon>Scarabaeidae</taxon>
        <taxon>Rutelinae</taxon>
        <taxon>Popillia</taxon>
    </lineage>
</organism>
<evidence type="ECO:0000256" key="1">
    <source>
        <dbReference type="SAM" id="MobiDB-lite"/>
    </source>
</evidence>
<dbReference type="AlphaFoldDB" id="A0AAW1I9W2"/>